<proteinExistence type="predicted"/>
<accession>A0A5J4SW13</accession>
<dbReference type="NCBIfam" id="NF033832">
    <property type="entry name" value="sce7726_fam"/>
    <property type="match status" value="1"/>
</dbReference>
<comment type="caution">
    <text evidence="1">The sequence shown here is derived from an EMBL/GenBank/DDBJ whole genome shotgun (WGS) entry which is preliminary data.</text>
</comment>
<protein>
    <submittedName>
        <fullName evidence="1">Uncharacterized protein</fullName>
    </submittedName>
</protein>
<organism evidence="1">
    <name type="scientific">termite gut metagenome</name>
    <dbReference type="NCBI Taxonomy" id="433724"/>
    <lineage>
        <taxon>unclassified sequences</taxon>
        <taxon>metagenomes</taxon>
        <taxon>organismal metagenomes</taxon>
    </lineage>
</organism>
<name>A0A5J4SW13_9ZZZZ</name>
<reference evidence="1" key="1">
    <citation type="submission" date="2019-03" db="EMBL/GenBank/DDBJ databases">
        <title>Single cell metagenomics reveals metabolic interactions within the superorganism composed of flagellate Streblomastix strix and complex community of Bacteroidetes bacteria on its surface.</title>
        <authorList>
            <person name="Treitli S.C."/>
            <person name="Kolisko M."/>
            <person name="Husnik F."/>
            <person name="Keeling P."/>
            <person name="Hampl V."/>
        </authorList>
    </citation>
    <scope>NUCLEOTIDE SEQUENCE</scope>
    <source>
        <strain evidence="1">STM</strain>
    </source>
</reference>
<sequence>MLSFSNDFFIGNEIMYGTKRKLIDLLILKDNQLTAIEIKADNDDLRRIEEQINESKKIFDYIIVCTTMIHFEKIMHLLSNDIGIYSVNKHSINIVRKPKKQKNWIRKRCFFR</sequence>
<dbReference type="AlphaFoldDB" id="A0A5J4SW13"/>
<evidence type="ECO:0000313" key="1">
    <source>
        <dbReference type="EMBL" id="KAA6349405.1"/>
    </source>
</evidence>
<dbReference type="EMBL" id="SNRY01000047">
    <property type="protein sequence ID" value="KAA6349405.1"/>
    <property type="molecule type" value="Genomic_DNA"/>
</dbReference>
<gene>
    <name evidence="1" type="ORF">EZS27_003118</name>
</gene>
<dbReference type="InterPro" id="IPR047729">
    <property type="entry name" value="Sce7726-like"/>
</dbReference>